<dbReference type="InterPro" id="IPR002156">
    <property type="entry name" value="RNaseH_domain"/>
</dbReference>
<accession>A0A7J7LBW6</accession>
<dbReference type="Pfam" id="PF13456">
    <property type="entry name" value="RVT_3"/>
    <property type="match status" value="1"/>
</dbReference>
<comment type="caution">
    <text evidence="2">The sequence shown here is derived from an EMBL/GenBank/DDBJ whole genome shotgun (WGS) entry which is preliminary data.</text>
</comment>
<protein>
    <recommendedName>
        <fullName evidence="1">RNase H type-1 domain-containing protein</fullName>
    </recommendedName>
</protein>
<dbReference type="Proteomes" id="UP000541444">
    <property type="component" value="Unassembled WGS sequence"/>
</dbReference>
<reference evidence="2 3" key="1">
    <citation type="journal article" date="2020" name="IScience">
        <title>Genome Sequencing of the Endangered Kingdonia uniflora (Circaeasteraceae, Ranunculales) Reveals Potential Mechanisms of Evolutionary Specialization.</title>
        <authorList>
            <person name="Sun Y."/>
            <person name="Deng T."/>
            <person name="Zhang A."/>
            <person name="Moore M.J."/>
            <person name="Landis J.B."/>
            <person name="Lin N."/>
            <person name="Zhang H."/>
            <person name="Zhang X."/>
            <person name="Huang J."/>
            <person name="Zhang X."/>
            <person name="Sun H."/>
            <person name="Wang H."/>
        </authorList>
    </citation>
    <scope>NUCLEOTIDE SEQUENCE [LARGE SCALE GENOMIC DNA]</scope>
    <source>
        <strain evidence="2">TB1705</strain>
        <tissue evidence="2">Leaf</tissue>
    </source>
</reference>
<evidence type="ECO:0000313" key="2">
    <source>
        <dbReference type="EMBL" id="KAF6140029.1"/>
    </source>
</evidence>
<name>A0A7J7LBW6_9MAGN</name>
<feature type="domain" description="RNase H type-1" evidence="1">
    <location>
        <begin position="75"/>
        <end position="160"/>
    </location>
</feature>
<dbReference type="GO" id="GO:0004523">
    <property type="term" value="F:RNA-DNA hybrid ribonuclease activity"/>
    <property type="evidence" value="ECO:0007669"/>
    <property type="project" value="InterPro"/>
</dbReference>
<organism evidence="2 3">
    <name type="scientific">Kingdonia uniflora</name>
    <dbReference type="NCBI Taxonomy" id="39325"/>
    <lineage>
        <taxon>Eukaryota</taxon>
        <taxon>Viridiplantae</taxon>
        <taxon>Streptophyta</taxon>
        <taxon>Embryophyta</taxon>
        <taxon>Tracheophyta</taxon>
        <taxon>Spermatophyta</taxon>
        <taxon>Magnoliopsida</taxon>
        <taxon>Ranunculales</taxon>
        <taxon>Circaeasteraceae</taxon>
        <taxon>Kingdonia</taxon>
    </lineage>
</organism>
<evidence type="ECO:0000313" key="3">
    <source>
        <dbReference type="Proteomes" id="UP000541444"/>
    </source>
</evidence>
<evidence type="ECO:0000259" key="1">
    <source>
        <dbReference type="Pfam" id="PF13456"/>
    </source>
</evidence>
<keyword evidence="3" id="KW-1185">Reference proteome</keyword>
<dbReference type="GO" id="GO:0003676">
    <property type="term" value="F:nucleic acid binding"/>
    <property type="evidence" value="ECO:0007669"/>
    <property type="project" value="InterPro"/>
</dbReference>
<dbReference type="AlphaFoldDB" id="A0A7J7LBW6"/>
<dbReference type="EMBL" id="JACGCM010002404">
    <property type="protein sequence ID" value="KAF6140029.1"/>
    <property type="molecule type" value="Genomic_DNA"/>
</dbReference>
<proteinExistence type="predicted"/>
<gene>
    <name evidence="2" type="ORF">GIB67_001770</name>
</gene>
<sequence length="252" mass="28821">MDGNNSLRCNKAVEIFDNDTTICNTVGMTVFRDPSEEKMVETFLEEEEVEENKRSRILSIVKGMVVWALKLGVGFVKKQSITMLELQAIDHGLKGVIRDGCKRIIMGFEPTTVISYITQQCEPTWEARGITNSILYSISQLEYSYIHHIFMDANNVADHLTSLLTILELSMLELWKWDSSPFSCPNFVVSSYYKVGQFTPEVYEEQFGYRKLCSLAPFGYYLHPEISYRDSSGEGILDSVISLGWADYFNYV</sequence>